<evidence type="ECO:0000313" key="5">
    <source>
        <dbReference type="Proteomes" id="UP000247681"/>
    </source>
</evidence>
<keyword evidence="5" id="KW-1185">Reference proteome</keyword>
<comment type="caution">
    <text evidence="4">The sequence shown here is derived from an EMBL/GenBank/DDBJ whole genome shotgun (WGS) entry which is preliminary data.</text>
</comment>
<dbReference type="EMBL" id="QJHL01000001">
    <property type="protein sequence ID" value="PXY45931.1"/>
    <property type="molecule type" value="Genomic_DNA"/>
</dbReference>
<keyword evidence="1 4" id="KW-0808">Transferase</keyword>
<dbReference type="PANTHER" id="PTHR42919:SF8">
    <property type="entry name" value="N-ALPHA-ACETYLTRANSFERASE 50"/>
    <property type="match status" value="1"/>
</dbReference>
<dbReference type="Gene3D" id="3.40.630.30">
    <property type="match status" value="1"/>
</dbReference>
<dbReference type="PROSITE" id="PS51186">
    <property type="entry name" value="GNAT"/>
    <property type="match status" value="1"/>
</dbReference>
<dbReference type="GO" id="GO:0016747">
    <property type="term" value="F:acyltransferase activity, transferring groups other than amino-acyl groups"/>
    <property type="evidence" value="ECO:0007669"/>
    <property type="project" value="InterPro"/>
</dbReference>
<name>A0A2V4C3N6_9FLAO</name>
<organism evidence="4 5">
    <name type="scientific">Flavobacterium hydrophilum</name>
    <dbReference type="NCBI Taxonomy" id="2211445"/>
    <lineage>
        <taxon>Bacteria</taxon>
        <taxon>Pseudomonadati</taxon>
        <taxon>Bacteroidota</taxon>
        <taxon>Flavobacteriia</taxon>
        <taxon>Flavobacteriales</taxon>
        <taxon>Flavobacteriaceae</taxon>
        <taxon>Flavobacterium</taxon>
    </lineage>
</organism>
<dbReference type="OrthoDB" id="9805924at2"/>
<dbReference type="SUPFAM" id="SSF55729">
    <property type="entry name" value="Acyl-CoA N-acyltransferases (Nat)"/>
    <property type="match status" value="1"/>
</dbReference>
<dbReference type="InterPro" id="IPR051556">
    <property type="entry name" value="N-term/lysine_N-AcTrnsfr"/>
</dbReference>
<evidence type="ECO:0000256" key="2">
    <source>
        <dbReference type="ARBA" id="ARBA00023315"/>
    </source>
</evidence>
<protein>
    <submittedName>
        <fullName evidence="4">N-acetyltransferase</fullName>
    </submittedName>
</protein>
<keyword evidence="2" id="KW-0012">Acyltransferase</keyword>
<sequence>MDKLNDVYEITSDDFDSVKDIIYESKLIDEKLLNLENAVLFIKDKLSRNKAKIFVKKHQDIVVAFAVLHYKINPLAILEYNWHISYLYVKTDFRRKSIGREIMTECFENARINNVKHISLNTDTENFAAHQLYESFGFIRKSFISNYYYYEIKL</sequence>
<proteinExistence type="predicted"/>
<reference evidence="4 5" key="1">
    <citation type="submission" date="2018-05" db="EMBL/GenBank/DDBJ databases">
        <title>Flavobacterium sp. strain IMCC34758, incomplete genome.</title>
        <authorList>
            <person name="Joung Y."/>
        </authorList>
    </citation>
    <scope>NUCLEOTIDE SEQUENCE [LARGE SCALE GENOMIC DNA]</scope>
    <source>
        <strain evidence="4 5">IMCC34758</strain>
    </source>
</reference>
<dbReference type="RefSeq" id="WP_110344950.1">
    <property type="nucleotide sequence ID" value="NZ_QJHL01000001.1"/>
</dbReference>
<dbReference type="PANTHER" id="PTHR42919">
    <property type="entry name" value="N-ALPHA-ACETYLTRANSFERASE"/>
    <property type="match status" value="1"/>
</dbReference>
<dbReference type="Pfam" id="PF00583">
    <property type="entry name" value="Acetyltransf_1"/>
    <property type="match status" value="1"/>
</dbReference>
<evidence type="ECO:0000256" key="1">
    <source>
        <dbReference type="ARBA" id="ARBA00022679"/>
    </source>
</evidence>
<dbReference type="InterPro" id="IPR000182">
    <property type="entry name" value="GNAT_dom"/>
</dbReference>
<evidence type="ECO:0000313" key="4">
    <source>
        <dbReference type="EMBL" id="PXY45931.1"/>
    </source>
</evidence>
<feature type="domain" description="N-acetyltransferase" evidence="3">
    <location>
        <begin position="5"/>
        <end position="154"/>
    </location>
</feature>
<gene>
    <name evidence="4" type="ORF">DMB68_01700</name>
</gene>
<accession>A0A2V4C3N6</accession>
<dbReference type="CDD" id="cd04301">
    <property type="entry name" value="NAT_SF"/>
    <property type="match status" value="1"/>
</dbReference>
<dbReference type="AlphaFoldDB" id="A0A2V4C3N6"/>
<evidence type="ECO:0000259" key="3">
    <source>
        <dbReference type="PROSITE" id="PS51186"/>
    </source>
</evidence>
<dbReference type="InterPro" id="IPR016181">
    <property type="entry name" value="Acyl_CoA_acyltransferase"/>
</dbReference>
<dbReference type="Proteomes" id="UP000247681">
    <property type="component" value="Unassembled WGS sequence"/>
</dbReference>